<evidence type="ECO:0000313" key="2">
    <source>
        <dbReference type="EMBL" id="MFB9072318.1"/>
    </source>
</evidence>
<keyword evidence="3" id="KW-1185">Reference proteome</keyword>
<dbReference type="Proteomes" id="UP001589575">
    <property type="component" value="Unassembled WGS sequence"/>
</dbReference>
<organism evidence="2 3">
    <name type="scientific">Citricoccus parietis</name>
    <dbReference type="NCBI Taxonomy" id="592307"/>
    <lineage>
        <taxon>Bacteria</taxon>
        <taxon>Bacillati</taxon>
        <taxon>Actinomycetota</taxon>
        <taxon>Actinomycetes</taxon>
        <taxon>Micrococcales</taxon>
        <taxon>Micrococcaceae</taxon>
        <taxon>Citricoccus</taxon>
    </lineage>
</organism>
<feature type="region of interest" description="Disordered" evidence="1">
    <location>
        <begin position="1"/>
        <end position="37"/>
    </location>
</feature>
<reference evidence="2 3" key="1">
    <citation type="submission" date="2024-09" db="EMBL/GenBank/DDBJ databases">
        <authorList>
            <person name="Sun Q."/>
            <person name="Mori K."/>
        </authorList>
    </citation>
    <scope>NUCLEOTIDE SEQUENCE [LARGE SCALE GENOMIC DNA]</scope>
    <source>
        <strain evidence="2 3">CCM 7609</strain>
    </source>
</reference>
<proteinExistence type="predicted"/>
<sequence length="69" mass="7365">MVVTAERPGPRRLGATGLVRGQRGASAPSRSSSRSEAAKVWWSTRGASSGWCRSMIFRTAFSAEGPRPS</sequence>
<evidence type="ECO:0000313" key="3">
    <source>
        <dbReference type="Proteomes" id="UP001589575"/>
    </source>
</evidence>
<feature type="compositionally biased region" description="Low complexity" evidence="1">
    <location>
        <begin position="20"/>
        <end position="35"/>
    </location>
</feature>
<accession>A0ABV5G051</accession>
<comment type="caution">
    <text evidence="2">The sequence shown here is derived from an EMBL/GenBank/DDBJ whole genome shotgun (WGS) entry which is preliminary data.</text>
</comment>
<name>A0ABV5G051_9MICC</name>
<dbReference type="EMBL" id="JBHMFI010000001">
    <property type="protein sequence ID" value="MFB9072318.1"/>
    <property type="molecule type" value="Genomic_DNA"/>
</dbReference>
<evidence type="ECO:0000256" key="1">
    <source>
        <dbReference type="SAM" id="MobiDB-lite"/>
    </source>
</evidence>
<protein>
    <submittedName>
        <fullName evidence="2">Uncharacterized protein</fullName>
    </submittedName>
</protein>
<gene>
    <name evidence="2" type="ORF">ACFFX0_14355</name>
</gene>